<dbReference type="KEGG" id="fgr:FGSG_12793"/>
<dbReference type="HOGENOM" id="CLU_2049901_0_0_1"/>
<reference evidence="4 5" key="1">
    <citation type="journal article" date="2007" name="Science">
        <title>The Fusarium graminearum genome reveals a link between localized polymorphism and pathogen specialization.</title>
        <authorList>
            <person name="Cuomo C.A."/>
            <person name="Gueldener U."/>
            <person name="Xu J.-R."/>
            <person name="Trail F."/>
            <person name="Turgeon B.G."/>
            <person name="Di Pietro A."/>
            <person name="Walton J.D."/>
            <person name="Ma L.-J."/>
            <person name="Baker S.E."/>
            <person name="Rep M."/>
            <person name="Adam G."/>
            <person name="Antoniw J."/>
            <person name="Baldwin T."/>
            <person name="Calvo S.E."/>
            <person name="Chang Y.-L."/>
            <person name="DeCaprio D."/>
            <person name="Gale L.R."/>
            <person name="Gnerre S."/>
            <person name="Goswami R.S."/>
            <person name="Hammond-Kosack K."/>
            <person name="Harris L.J."/>
            <person name="Hilburn K."/>
            <person name="Kennell J.C."/>
            <person name="Kroken S."/>
            <person name="Magnuson J.K."/>
            <person name="Mannhaupt G."/>
            <person name="Mauceli E.W."/>
            <person name="Mewes H.-W."/>
            <person name="Mitterbauer R."/>
            <person name="Muehlbauer G."/>
            <person name="Muensterkoetter M."/>
            <person name="Nelson D."/>
            <person name="O'Donnell K."/>
            <person name="Ouellet T."/>
            <person name="Qi W."/>
            <person name="Quesneville H."/>
            <person name="Roncero M.I.G."/>
            <person name="Seong K.-Y."/>
            <person name="Tetko I.V."/>
            <person name="Urban M."/>
            <person name="Waalwijk C."/>
            <person name="Ward T.J."/>
            <person name="Yao J."/>
            <person name="Birren B.W."/>
            <person name="Kistler H.C."/>
        </authorList>
    </citation>
    <scope>NUCLEOTIDE SEQUENCE [LARGE SCALE GENOMIC DNA]</scope>
    <source>
        <strain evidence="5">ATCC MYA-4620 / CBS 123657 / FGSC 9075 / NRRL 31084 / PH-1</strain>
        <strain evidence="4">PH-1 / ATCC MYA-4620 / FGSC 9075 / NRRL 31084</strain>
    </source>
</reference>
<accession>I1S7H0</accession>
<feature type="compositionally biased region" description="Polar residues" evidence="2">
    <location>
        <begin position="1"/>
        <end position="16"/>
    </location>
</feature>
<evidence type="ECO:0000313" key="5">
    <source>
        <dbReference type="Proteomes" id="UP000070720"/>
    </source>
</evidence>
<reference evidence="4" key="4">
    <citation type="submission" date="2017-01" db="UniProtKB">
        <authorList>
            <consortium name="EnsemblFungi"/>
        </authorList>
    </citation>
    <scope>IDENTIFICATION</scope>
    <source>
        <strain evidence="4">PH-1 / ATCC MYA-4620 / FGSC 9075 / NRRL 31084</strain>
    </source>
</reference>
<dbReference type="VEuPathDB" id="FungiDB:FGRAMPH1_01G18595"/>
<evidence type="ECO:0000313" key="3">
    <source>
        <dbReference type="EMBL" id="CEF86383.1"/>
    </source>
</evidence>
<gene>
    <name evidence="3" type="ORF">FGRAMPH1_01T18595</name>
</gene>
<evidence type="ECO:0000256" key="2">
    <source>
        <dbReference type="SAM" id="MobiDB-lite"/>
    </source>
</evidence>
<sequence length="120" mass="14063">MEQITPTEIPQQTGPSQRPPLANQALPPSLSTAQVQCLITAWYYCSHPVQREYLSELLVQTIRDKLDRIQEIRTQLHAMQQKLWENEQESFRMRTYFSQLERTRLHLVSQLEAMSPPPDT</sequence>
<keyword evidence="5" id="KW-1185">Reference proteome</keyword>
<proteinExistence type="predicted"/>
<dbReference type="Proteomes" id="UP000070720">
    <property type="component" value="Chromosome 3"/>
</dbReference>
<accession>A0A098DZT1</accession>
<feature type="region of interest" description="Disordered" evidence="2">
    <location>
        <begin position="1"/>
        <end position="26"/>
    </location>
</feature>
<evidence type="ECO:0000256" key="1">
    <source>
        <dbReference type="SAM" id="Coils"/>
    </source>
</evidence>
<organism evidence="3 5">
    <name type="scientific">Gibberella zeae (strain ATCC MYA-4620 / CBS 123657 / FGSC 9075 / NRRL 31084 / PH-1)</name>
    <name type="common">Wheat head blight fungus</name>
    <name type="synonym">Fusarium graminearum</name>
    <dbReference type="NCBI Taxonomy" id="229533"/>
    <lineage>
        <taxon>Eukaryota</taxon>
        <taxon>Fungi</taxon>
        <taxon>Dikarya</taxon>
        <taxon>Ascomycota</taxon>
        <taxon>Pezizomycotina</taxon>
        <taxon>Sordariomycetes</taxon>
        <taxon>Hypocreomycetidae</taxon>
        <taxon>Hypocreales</taxon>
        <taxon>Nectriaceae</taxon>
        <taxon>Fusarium</taxon>
    </lineage>
</organism>
<reference evidence="3 5" key="3">
    <citation type="journal article" date="2015" name="BMC Genomics">
        <title>The completed genome sequence of the pathogenic ascomycete fungus Fusarium graminearum.</title>
        <authorList>
            <person name="King R."/>
            <person name="Urban M."/>
            <person name="Hammond-Kosack M.C."/>
            <person name="Hassani-Pak K."/>
            <person name="Hammond-Kosack K.E."/>
        </authorList>
    </citation>
    <scope>NUCLEOTIDE SEQUENCE [LARGE SCALE GENOMIC DNA]</scope>
    <source>
        <strain evidence="5">ATCC MYA-4620 / CBS 123657 / FGSC 9075 / NRRL 31084 / PH-1</strain>
        <strain evidence="3">PH-1</strain>
    </source>
</reference>
<dbReference type="AlphaFoldDB" id="I1S7H0"/>
<evidence type="ECO:0000313" key="4">
    <source>
        <dbReference type="EnsemblFungi" id="CEF86383"/>
    </source>
</evidence>
<dbReference type="EMBL" id="HG970334">
    <property type="protein sequence ID" value="CEF86383.1"/>
    <property type="molecule type" value="Genomic_DNA"/>
</dbReference>
<dbReference type="RefSeq" id="XP_011324298.1">
    <property type="nucleotide sequence ID" value="XM_011325996.1"/>
</dbReference>
<dbReference type="InParanoid" id="I1S7H0"/>
<name>I1S7H0_GIBZE</name>
<reference evidence="4 5" key="2">
    <citation type="journal article" date="2010" name="Nature">
        <title>Comparative genomics reveals mobile pathogenicity chromosomes in Fusarium.</title>
        <authorList>
            <person name="Ma L.J."/>
            <person name="van der Does H.C."/>
            <person name="Borkovich K.A."/>
            <person name="Coleman J.J."/>
            <person name="Daboussi M.J."/>
            <person name="Di Pietro A."/>
            <person name="Dufresne M."/>
            <person name="Freitag M."/>
            <person name="Grabherr M."/>
            <person name="Henrissat B."/>
            <person name="Houterman P.M."/>
            <person name="Kang S."/>
            <person name="Shim W.B."/>
            <person name="Woloshuk C."/>
            <person name="Xie X."/>
            <person name="Xu J.R."/>
            <person name="Antoniw J."/>
            <person name="Baker S.E."/>
            <person name="Bluhm B.H."/>
            <person name="Breakspear A."/>
            <person name="Brown D.W."/>
            <person name="Butchko R.A."/>
            <person name="Chapman S."/>
            <person name="Coulson R."/>
            <person name="Coutinho P.M."/>
            <person name="Danchin E.G."/>
            <person name="Diener A."/>
            <person name="Gale L.R."/>
            <person name="Gardiner D.M."/>
            <person name="Goff S."/>
            <person name="Hammond-Kosack K.E."/>
            <person name="Hilburn K."/>
            <person name="Hua-Van A."/>
            <person name="Jonkers W."/>
            <person name="Kazan K."/>
            <person name="Kodira C.D."/>
            <person name="Koehrsen M."/>
            <person name="Kumar L."/>
            <person name="Lee Y.H."/>
            <person name="Li L."/>
            <person name="Manners J.M."/>
            <person name="Miranda-Saavedra D."/>
            <person name="Mukherjee M."/>
            <person name="Park G."/>
            <person name="Park J."/>
            <person name="Park S.Y."/>
            <person name="Proctor R.H."/>
            <person name="Regev A."/>
            <person name="Ruiz-Roldan M.C."/>
            <person name="Sain D."/>
            <person name="Sakthikumar S."/>
            <person name="Sykes S."/>
            <person name="Schwartz D.C."/>
            <person name="Turgeon B.G."/>
            <person name="Wapinski I."/>
            <person name="Yoder O."/>
            <person name="Young S."/>
            <person name="Zeng Q."/>
            <person name="Zhou S."/>
            <person name="Galagan J."/>
            <person name="Cuomo C.A."/>
            <person name="Kistler H.C."/>
            <person name="Rep M."/>
        </authorList>
    </citation>
    <scope>GENOME REANNOTATION</scope>
    <source>
        <strain evidence="5">ATCC MYA-4620 / CBS 123657 / FGSC 9075 / NRRL 31084 / PH-1</strain>
        <strain evidence="4">PH-1 / ATCC MYA-4620 / FGSC 9075 / NRRL 31084</strain>
    </source>
</reference>
<feature type="coiled-coil region" evidence="1">
    <location>
        <begin position="62"/>
        <end position="89"/>
    </location>
</feature>
<keyword evidence="1" id="KW-0175">Coiled coil</keyword>
<dbReference type="EnsemblFungi" id="CEF86383">
    <property type="protein sequence ID" value="CEF86383"/>
    <property type="gene ID" value="FGRRES_12793"/>
</dbReference>
<protein>
    <submittedName>
        <fullName evidence="3">Chromosome 3, complete genome</fullName>
    </submittedName>
</protein>